<dbReference type="FunFam" id="2.40.30.10:FF:000020">
    <property type="entry name" value="Translation elongation factor EF-1"/>
    <property type="match status" value="1"/>
</dbReference>
<evidence type="ECO:0000256" key="2">
    <source>
        <dbReference type="ARBA" id="ARBA00007249"/>
    </source>
</evidence>
<evidence type="ECO:0000256" key="16">
    <source>
        <dbReference type="ARBA" id="ARBA00049117"/>
    </source>
</evidence>
<dbReference type="GO" id="GO:0010629">
    <property type="term" value="P:negative regulation of gene expression"/>
    <property type="evidence" value="ECO:0007669"/>
    <property type="project" value="UniProtKB-ARBA"/>
</dbReference>
<evidence type="ECO:0000256" key="19">
    <source>
        <dbReference type="ARBA" id="ARBA00060691"/>
    </source>
</evidence>
<dbReference type="InterPro" id="IPR009000">
    <property type="entry name" value="Transl_B-barrel_sf"/>
</dbReference>
<dbReference type="InterPro" id="IPR004161">
    <property type="entry name" value="EFTu-like_2"/>
</dbReference>
<comment type="function">
    <text evidence="18">Catalyzes the NAD-dependent oxidation of 2-aminomuconic semialdehyde of the kynurenine metabolic pathway in L-tryptophan degradation.</text>
</comment>
<evidence type="ECO:0000256" key="23">
    <source>
        <dbReference type="PROSITE-ProRule" id="PRU10007"/>
    </source>
</evidence>
<sequence>MSRHRNVRGYNYDEGSGYGERVLVAEIDIIPGFVFGGKDFEDDDVYGQSVEDDYCISPSTAAQFIYSRRDKPATFAEPLEEEYGYEGTDAAADCFTPTHQLTEVDRARLNSCLDQMREVLAESIPEQVMVQAVLDTNFDVQKALNLVLSQGSKQNVKTKNKDAVILAKTTKVDSFADNTNKPGFGNLTAKSDSALYSLTTNFEKSNTPSHEKKGLKSSSLVLSSAFSGDLCKGSFGEPVDKQSEKQLPERANAGEFQRRTNILKFNGDVQYIFIGFRVHQVLLSFIIPDIRTLGFQKIQRSWGNCSSTCSYTVLSQSIQVTIKINYHLFFSVSLEGKVKNLLNSQVLSLACQEGLTMCNLNKMAGKFLQEDVCFRWEGQENAAVSDCWDSVSFGFIRGGNIDGKRLGKTRDSQSARTESEIVPKITKMTVSGKKQSMGFEVPWYLAINLLSLSLTLVSKKLNCVTRDTLALAEENGHPNTPQKGLLPEDASVASGVLEAVSKSTLSPQVVQVSEDQNMVPTPAKKSSKARPQIDVKAELEKRQGGKQLLNLVVIGHVDAGKSTLMGHLLYLLGNVNKRTMHKYEQESKKAGKASFAYAWVLDETGEERERGVTMDVGMTKFETPTKVITLMDAPGHKDFIPNMITGAAQADVAILVVDASRGEFEAGFETGGQTREHGLLVRSLGVTQLAVAVNKMDQVNWQQERFQEITSKLGQFLKQAGFKESDVAYIPTSGLGGENLVTRGQSSDLTQWYKGNCLLEQIGDLKELDTFWEAISVGVGEASKTTLVYRARPDQGSGFCVTGKIEAGFIQVGERLLAMPPNETCTAKGITLHDEPVDWAAAGDHVSLTLTGMDIIKINVGCVFCDPKEPIKVCTRFRARVLIFNIEVPITKGFPVLLHYQTVSEPATITRLLSVLHKSTGEVTKKKPKFLAKGQNALIELQTQRPVALELYKDFKELGRFMLRYSGSTIAAGVVTEVEAAVKAAKDAFPIWSSKSPLERSQILNKLADLIEHDLEAFAQAESKDQGKTITFARTVDIPRAVHNFRFFASSILHHVTECTEMPAMGCVHYTSRTPVGVAGLISPWNLPLYLLTWKIAPAIACGNTVVAKPSEMTSVTAWMMCKLLEKAGVPPGVVNVVFGRGARAGEALVCHPAVPLISFTGSTLTAQRITEKSAPHCKRLSLELGGKNPAIVFDDADLSQCVPTTVRSSFANQGEICLCTSRIFVQRGIYNEFLKRFVAEAKKWKTGNPSDPTMDVGALISKEHLEKVRNYVKKAQAEGARVLCGEGVDPLALPPGNQKGYFMLPTVIAEVKDESCCMQEEIFGPVTCVVAFDTEEEVIERANGVKYGLAATVWSGNVGRVHRVARRLQSGLVWTNCWLVRDLNLPFGGMKASGIGREGAKDSYEFFTEVKTITIKH</sequence>
<dbReference type="Gene3D" id="1.10.8.10">
    <property type="entry name" value="DNA helicase RuvA subunit, C-terminal domain"/>
    <property type="match status" value="1"/>
</dbReference>
<dbReference type="Proteomes" id="UP000269221">
    <property type="component" value="Unassembled WGS sequence"/>
</dbReference>
<dbReference type="Gene3D" id="3.40.309.10">
    <property type="entry name" value="Aldehyde Dehydrogenase, Chain A, domain 2"/>
    <property type="match status" value="1"/>
</dbReference>
<evidence type="ECO:0000256" key="24">
    <source>
        <dbReference type="RuleBase" id="RU003345"/>
    </source>
</evidence>
<evidence type="ECO:0000256" key="21">
    <source>
        <dbReference type="ARBA" id="ARBA00068662"/>
    </source>
</evidence>
<dbReference type="SUPFAM" id="SSF50465">
    <property type="entry name" value="EF-Tu/eEF-1alpha/eIF2-gamma C-terminal domain"/>
    <property type="match status" value="1"/>
</dbReference>
<evidence type="ECO:0000313" key="27">
    <source>
        <dbReference type="Proteomes" id="UP000269221"/>
    </source>
</evidence>
<dbReference type="PROSITE" id="PS00687">
    <property type="entry name" value="ALDEHYDE_DEHYDR_GLU"/>
    <property type="match status" value="1"/>
</dbReference>
<dbReference type="STRING" id="333673.A0A3M0KIR6"/>
<dbReference type="EC" id="1.2.1.32" evidence="20"/>
<evidence type="ECO:0000256" key="1">
    <source>
        <dbReference type="ARBA" id="ARBA00004496"/>
    </source>
</evidence>
<comment type="pathway">
    <text evidence="19">Amino-acid degradation; L-kynurenine degradation.</text>
</comment>
<keyword evidence="7" id="KW-0547">Nucleotide-binding</keyword>
<evidence type="ECO:0000256" key="12">
    <source>
        <dbReference type="ARBA" id="ARBA00023027"/>
    </source>
</evidence>
<dbReference type="InterPro" id="IPR009001">
    <property type="entry name" value="Transl_elong_EF1A/Init_IF2_C"/>
</dbReference>
<reference evidence="26 27" key="1">
    <citation type="submission" date="2018-07" db="EMBL/GenBank/DDBJ databases">
        <title>A high quality draft genome assembly of the barn swallow (H. rustica rustica).</title>
        <authorList>
            <person name="Formenti G."/>
            <person name="Chiara M."/>
            <person name="Poveda L."/>
            <person name="Francoijs K.-J."/>
            <person name="Bonisoli-Alquati A."/>
            <person name="Canova L."/>
            <person name="Gianfranceschi L."/>
            <person name="Horner D.S."/>
            <person name="Saino N."/>
        </authorList>
    </citation>
    <scope>NUCLEOTIDE SEQUENCE [LARGE SCALE GENOMIC DNA]</scope>
    <source>
        <strain evidence="26">Chelidonia</strain>
        <tissue evidence="26">Blood</tissue>
    </source>
</reference>
<keyword evidence="8" id="KW-0378">Hydrolase</keyword>
<dbReference type="Pfam" id="PF03144">
    <property type="entry name" value="GTP_EFTU_D2"/>
    <property type="match status" value="1"/>
</dbReference>
<dbReference type="PANTHER" id="PTHR43720:SF2">
    <property type="entry name" value="2-AMINOMUCONIC SEMIALDEHYDE DEHYDROGENASE"/>
    <property type="match status" value="1"/>
</dbReference>
<evidence type="ECO:0000256" key="3">
    <source>
        <dbReference type="ARBA" id="ARBA00009986"/>
    </source>
</evidence>
<evidence type="ECO:0000256" key="5">
    <source>
        <dbReference type="ARBA" id="ARBA00022490"/>
    </source>
</evidence>
<dbReference type="GO" id="GO:0003924">
    <property type="term" value="F:GTPase activity"/>
    <property type="evidence" value="ECO:0007669"/>
    <property type="project" value="InterPro"/>
</dbReference>
<keyword evidence="9" id="KW-0810">Translation regulation</keyword>
<dbReference type="InterPro" id="IPR000795">
    <property type="entry name" value="T_Tr_GTP-bd_dom"/>
</dbReference>
<dbReference type="SUPFAM" id="SSF50447">
    <property type="entry name" value="Translation proteins"/>
    <property type="match status" value="1"/>
</dbReference>
<proteinExistence type="inferred from homology"/>
<evidence type="ECO:0000256" key="8">
    <source>
        <dbReference type="ARBA" id="ARBA00022801"/>
    </source>
</evidence>
<dbReference type="GO" id="GO:0005737">
    <property type="term" value="C:cytoplasm"/>
    <property type="evidence" value="ECO:0007669"/>
    <property type="project" value="UniProtKB-SubCell"/>
</dbReference>
<comment type="subcellular location">
    <subcellularLocation>
        <location evidence="1">Cytoplasm</location>
    </subcellularLocation>
</comment>
<name>A0A3M0KIR6_HIRRU</name>
<comment type="catalytic activity">
    <reaction evidence="16">
        <text>GTP + H2O = GDP + phosphate + H(+)</text>
        <dbReference type="Rhea" id="RHEA:19669"/>
        <dbReference type="ChEBI" id="CHEBI:15377"/>
        <dbReference type="ChEBI" id="CHEBI:15378"/>
        <dbReference type="ChEBI" id="CHEBI:37565"/>
        <dbReference type="ChEBI" id="CHEBI:43474"/>
        <dbReference type="ChEBI" id="CHEBI:58189"/>
    </reaction>
    <physiologicalReaction direction="left-to-right" evidence="16">
        <dbReference type="Rhea" id="RHEA:19670"/>
    </physiologicalReaction>
</comment>
<comment type="function">
    <text evidence="14">GTPase component of the Pelota-HBS1L complex, a complex that recognizes stalled ribosomes and triggers the No-Go Decay (NGD) pathway. The Pelota-HBS1L complex recognizes ribosomes stalled at the 3' end of an mRNA and engages stalled ribosomes by destabilizing mRNA in the mRNA channel. Following mRNA extraction from stalled ribosomes by the SKI complex, the Pelota-HBS1L complex promotes recruitment of ABCE1, which drives the disassembly of stalled ribosomes, followed by degradation of damaged mRNAs as part of the NGD pathway.</text>
</comment>
<dbReference type="PROSITE" id="PS00070">
    <property type="entry name" value="ALDEHYDE_DEHYDR_CYS"/>
    <property type="match status" value="1"/>
</dbReference>
<dbReference type="InterPro" id="IPR016160">
    <property type="entry name" value="Ald_DH_CS_CYS"/>
</dbReference>
<comment type="subunit">
    <text evidence="15">Component of the Pelota-HBS1L complex, also named Dom34-Hbs1 complex, composed of PELO and HBS1L. Interacts with the SKI complex.</text>
</comment>
<dbReference type="Pfam" id="PF08938">
    <property type="entry name" value="HBS1_N"/>
    <property type="match status" value="1"/>
</dbReference>
<dbReference type="InterPro" id="IPR029510">
    <property type="entry name" value="Ald_DH_CS_GLU"/>
</dbReference>
<dbReference type="InterPro" id="IPR016161">
    <property type="entry name" value="Ald_DH/histidinol_DH"/>
</dbReference>
<dbReference type="InterPro" id="IPR016163">
    <property type="entry name" value="Ald_DH_C"/>
</dbReference>
<dbReference type="InterPro" id="IPR037189">
    <property type="entry name" value="HBS1-like_N_sf"/>
</dbReference>
<keyword evidence="6" id="KW-0597">Phosphoprotein</keyword>
<comment type="catalytic activity">
    <reaction evidence="17">
        <text>2-aminomuconate 6-semialdehyde + NAD(+) + H2O = (2Z,4E)-2-aminomuconate + NADH + 2 H(+)</text>
        <dbReference type="Rhea" id="RHEA:14469"/>
        <dbReference type="ChEBI" id="CHEBI:15377"/>
        <dbReference type="ChEBI" id="CHEBI:15378"/>
        <dbReference type="ChEBI" id="CHEBI:57540"/>
        <dbReference type="ChEBI" id="CHEBI:57945"/>
        <dbReference type="ChEBI" id="CHEBI:77634"/>
        <dbReference type="ChEBI" id="CHEBI:77859"/>
        <dbReference type="EC" id="1.2.1.32"/>
    </reaction>
</comment>
<evidence type="ECO:0000256" key="17">
    <source>
        <dbReference type="ARBA" id="ARBA00051326"/>
    </source>
</evidence>
<evidence type="ECO:0000256" key="10">
    <source>
        <dbReference type="ARBA" id="ARBA00022917"/>
    </source>
</evidence>
<evidence type="ECO:0000256" key="20">
    <source>
        <dbReference type="ARBA" id="ARBA00067028"/>
    </source>
</evidence>
<evidence type="ECO:0000256" key="13">
    <source>
        <dbReference type="ARBA" id="ARBA00023134"/>
    </source>
</evidence>
<evidence type="ECO:0000256" key="18">
    <source>
        <dbReference type="ARBA" id="ARBA00057663"/>
    </source>
</evidence>
<dbReference type="FunFam" id="3.40.50.300:FF:000204">
    <property type="entry name" value="Translation elongation factor Tu"/>
    <property type="match status" value="1"/>
</dbReference>
<evidence type="ECO:0000256" key="6">
    <source>
        <dbReference type="ARBA" id="ARBA00022553"/>
    </source>
</evidence>
<dbReference type="SUPFAM" id="SSF53720">
    <property type="entry name" value="ALDH-like"/>
    <property type="match status" value="1"/>
</dbReference>
<dbReference type="GO" id="GO:0042573">
    <property type="term" value="P:retinoic acid metabolic process"/>
    <property type="evidence" value="ECO:0007669"/>
    <property type="project" value="TreeGrafter"/>
</dbReference>
<keyword evidence="11 24" id="KW-0560">Oxidoreductase</keyword>
<dbReference type="FunFam" id="3.40.605.10:FF:000001">
    <property type="entry name" value="Aldehyde dehydrogenase 1"/>
    <property type="match status" value="1"/>
</dbReference>
<dbReference type="SUPFAM" id="SSF52540">
    <property type="entry name" value="P-loop containing nucleoside triphosphate hydrolases"/>
    <property type="match status" value="1"/>
</dbReference>
<feature type="domain" description="Tr-type G" evidence="25">
    <location>
        <begin position="546"/>
        <end position="770"/>
    </location>
</feature>
<protein>
    <recommendedName>
        <fullName evidence="21">2-aminomuconic semialdehyde dehydrogenase</fullName>
        <ecNumber evidence="20">1.2.1.32</ecNumber>
    </recommendedName>
    <alternativeName>
        <fullName evidence="22">Aldehyde dehydrogenase family 8 member A1</fullName>
    </alternativeName>
    <alternativeName>
        <fullName evidence="4">HBS1-like protein</fullName>
    </alternativeName>
</protein>
<evidence type="ECO:0000256" key="22">
    <source>
        <dbReference type="ARBA" id="ARBA00081529"/>
    </source>
</evidence>
<dbReference type="SUPFAM" id="SSF109732">
    <property type="entry name" value="HBS1-like domain"/>
    <property type="match status" value="1"/>
</dbReference>
<dbReference type="GO" id="GO:0047102">
    <property type="term" value="F:aminomuconate-semialdehyde dehydrogenase activity"/>
    <property type="evidence" value="ECO:0007669"/>
    <property type="project" value="UniProtKB-EC"/>
</dbReference>
<evidence type="ECO:0000256" key="7">
    <source>
        <dbReference type="ARBA" id="ARBA00022741"/>
    </source>
</evidence>
<dbReference type="FunFam" id="1.10.8.10:FF:000039">
    <property type="entry name" value="HBS1-like translational GTPase"/>
    <property type="match status" value="1"/>
</dbReference>
<accession>A0A3M0KIR6</accession>
<gene>
    <name evidence="26" type="ORF">DUI87_10490</name>
</gene>
<dbReference type="EMBL" id="QRBI01000106">
    <property type="protein sequence ID" value="RMC12963.1"/>
    <property type="molecule type" value="Genomic_DNA"/>
</dbReference>
<dbReference type="InterPro" id="IPR027417">
    <property type="entry name" value="P-loop_NTPase"/>
</dbReference>
<dbReference type="GO" id="GO:0006412">
    <property type="term" value="P:translation"/>
    <property type="evidence" value="ECO:0007669"/>
    <property type="project" value="UniProtKB-KW"/>
</dbReference>
<dbReference type="Gene3D" id="3.40.605.10">
    <property type="entry name" value="Aldehyde Dehydrogenase, Chain A, domain 1"/>
    <property type="match status" value="1"/>
</dbReference>
<keyword evidence="27" id="KW-1185">Reference proteome</keyword>
<dbReference type="FunFam" id="3.40.309.10:FF:000021">
    <property type="entry name" value="Aldehyde dehydrogenase family 8 member A1"/>
    <property type="match status" value="1"/>
</dbReference>
<dbReference type="CDD" id="cd07093">
    <property type="entry name" value="ALDH_F8_HMSADH"/>
    <property type="match status" value="1"/>
</dbReference>
<dbReference type="InterPro" id="IPR015590">
    <property type="entry name" value="Aldehyde_DH_dom"/>
</dbReference>
<keyword evidence="13" id="KW-0342">GTP-binding</keyword>
<evidence type="ECO:0000256" key="15">
    <source>
        <dbReference type="ARBA" id="ARBA00047094"/>
    </source>
</evidence>
<comment type="caution">
    <text evidence="26">The sequence shown here is derived from an EMBL/GenBank/DDBJ whole genome shotgun (WGS) entry which is preliminary data.</text>
</comment>
<evidence type="ECO:0000256" key="4">
    <source>
        <dbReference type="ARBA" id="ARBA00015186"/>
    </source>
</evidence>
<evidence type="ECO:0000256" key="14">
    <source>
        <dbReference type="ARBA" id="ARBA00045849"/>
    </source>
</evidence>
<dbReference type="GO" id="GO:0006417">
    <property type="term" value="P:regulation of translation"/>
    <property type="evidence" value="ECO:0007669"/>
    <property type="project" value="UniProtKB-KW"/>
</dbReference>
<dbReference type="InterPro" id="IPR016162">
    <property type="entry name" value="Ald_DH_N"/>
</dbReference>
<dbReference type="CDD" id="cd04093">
    <property type="entry name" value="HBS1_C_III"/>
    <property type="match status" value="1"/>
</dbReference>
<dbReference type="PANTHER" id="PTHR43720">
    <property type="entry name" value="2-AMINOMUCONIC SEMIALDEHYDE DEHYDROGENASE"/>
    <property type="match status" value="1"/>
</dbReference>
<dbReference type="CDD" id="cd01883">
    <property type="entry name" value="EF1_alpha"/>
    <property type="match status" value="1"/>
</dbReference>
<dbReference type="CDD" id="cd16267">
    <property type="entry name" value="HBS1-like_II"/>
    <property type="match status" value="1"/>
</dbReference>
<keyword evidence="10" id="KW-0648">Protein biosynthesis</keyword>
<dbReference type="PROSITE" id="PS51722">
    <property type="entry name" value="G_TR_2"/>
    <property type="match status" value="1"/>
</dbReference>
<organism evidence="26 27">
    <name type="scientific">Hirundo rustica rustica</name>
    <dbReference type="NCBI Taxonomy" id="333673"/>
    <lineage>
        <taxon>Eukaryota</taxon>
        <taxon>Metazoa</taxon>
        <taxon>Chordata</taxon>
        <taxon>Craniata</taxon>
        <taxon>Vertebrata</taxon>
        <taxon>Euteleostomi</taxon>
        <taxon>Archelosauria</taxon>
        <taxon>Archosauria</taxon>
        <taxon>Dinosauria</taxon>
        <taxon>Saurischia</taxon>
        <taxon>Theropoda</taxon>
        <taxon>Coelurosauria</taxon>
        <taxon>Aves</taxon>
        <taxon>Neognathae</taxon>
        <taxon>Neoaves</taxon>
        <taxon>Telluraves</taxon>
        <taxon>Australaves</taxon>
        <taxon>Passeriformes</taxon>
        <taxon>Sylvioidea</taxon>
        <taxon>Hirundinidae</taxon>
        <taxon>Hirundo</taxon>
    </lineage>
</organism>
<keyword evidence="12" id="KW-0520">NAD</keyword>
<comment type="similarity">
    <text evidence="3 24">Belongs to the aldehyde dehydrogenase family.</text>
</comment>
<evidence type="ECO:0000259" key="25">
    <source>
        <dbReference type="PROSITE" id="PS51722"/>
    </source>
</evidence>
<dbReference type="Pfam" id="PF00171">
    <property type="entry name" value="Aldedh"/>
    <property type="match status" value="1"/>
</dbReference>
<dbReference type="FunFam" id="2.40.30.10:FF:000035">
    <property type="entry name" value="HBS1-like translational GTPase"/>
    <property type="match status" value="1"/>
</dbReference>
<dbReference type="PRINTS" id="PR00315">
    <property type="entry name" value="ELONGATNFCT"/>
</dbReference>
<feature type="active site" evidence="23">
    <location>
        <position position="1184"/>
    </location>
</feature>
<keyword evidence="5" id="KW-0963">Cytoplasm</keyword>
<dbReference type="Pfam" id="PF00009">
    <property type="entry name" value="GTP_EFTU"/>
    <property type="match status" value="1"/>
</dbReference>
<dbReference type="GO" id="GO:0001758">
    <property type="term" value="F:retinal dehydrogenase (NAD+) activity"/>
    <property type="evidence" value="ECO:0007669"/>
    <property type="project" value="TreeGrafter"/>
</dbReference>
<evidence type="ECO:0000256" key="11">
    <source>
        <dbReference type="ARBA" id="ARBA00023002"/>
    </source>
</evidence>
<dbReference type="OrthoDB" id="342024at2759"/>
<dbReference type="Gene3D" id="2.40.30.10">
    <property type="entry name" value="Translation factors"/>
    <property type="match status" value="2"/>
</dbReference>
<dbReference type="GO" id="GO:0005525">
    <property type="term" value="F:GTP binding"/>
    <property type="evidence" value="ECO:0007669"/>
    <property type="project" value="UniProtKB-KW"/>
</dbReference>
<dbReference type="InterPro" id="IPR015033">
    <property type="entry name" value="HBS1-like_N"/>
</dbReference>
<evidence type="ECO:0000256" key="9">
    <source>
        <dbReference type="ARBA" id="ARBA00022845"/>
    </source>
</evidence>
<comment type="similarity">
    <text evidence="2">Belongs to the TRAFAC class translation factor GTPase superfamily. Classic translation factor GTPase family. EF-Tu/EF-1A subfamily.</text>
</comment>
<evidence type="ECO:0000313" key="26">
    <source>
        <dbReference type="EMBL" id="RMC12963.1"/>
    </source>
</evidence>
<dbReference type="Gene3D" id="3.40.50.300">
    <property type="entry name" value="P-loop containing nucleotide triphosphate hydrolases"/>
    <property type="match status" value="1"/>
</dbReference>